<proteinExistence type="inferred from homology"/>
<organism evidence="5 6">
    <name type="scientific">Lithospermum erythrorhizon</name>
    <name type="common">Purple gromwell</name>
    <name type="synonym">Lithospermum officinale var. erythrorhizon</name>
    <dbReference type="NCBI Taxonomy" id="34254"/>
    <lineage>
        <taxon>Eukaryota</taxon>
        <taxon>Viridiplantae</taxon>
        <taxon>Streptophyta</taxon>
        <taxon>Embryophyta</taxon>
        <taxon>Tracheophyta</taxon>
        <taxon>Spermatophyta</taxon>
        <taxon>Magnoliopsida</taxon>
        <taxon>eudicotyledons</taxon>
        <taxon>Gunneridae</taxon>
        <taxon>Pentapetalae</taxon>
        <taxon>asterids</taxon>
        <taxon>lamiids</taxon>
        <taxon>Boraginales</taxon>
        <taxon>Boraginaceae</taxon>
        <taxon>Boraginoideae</taxon>
        <taxon>Lithospermeae</taxon>
        <taxon>Lithospermum</taxon>
    </lineage>
</organism>
<evidence type="ECO:0000313" key="6">
    <source>
        <dbReference type="Proteomes" id="UP001454036"/>
    </source>
</evidence>
<gene>
    <name evidence="5" type="ORF">LIER_24247</name>
</gene>
<feature type="domain" description="Remorin C-terminal" evidence="4">
    <location>
        <begin position="409"/>
        <end position="512"/>
    </location>
</feature>
<reference evidence="5 6" key="1">
    <citation type="submission" date="2024-01" db="EMBL/GenBank/DDBJ databases">
        <title>The complete chloroplast genome sequence of Lithospermum erythrorhizon: insights into the phylogenetic relationship among Boraginaceae species and the maternal lineages of purple gromwells.</title>
        <authorList>
            <person name="Okada T."/>
            <person name="Watanabe K."/>
        </authorList>
    </citation>
    <scope>NUCLEOTIDE SEQUENCE [LARGE SCALE GENOMIC DNA]</scope>
</reference>
<dbReference type="AlphaFoldDB" id="A0AAV3R0I2"/>
<keyword evidence="6" id="KW-1185">Reference proteome</keyword>
<evidence type="ECO:0000256" key="1">
    <source>
        <dbReference type="ARBA" id="ARBA00005711"/>
    </source>
</evidence>
<evidence type="ECO:0000259" key="4">
    <source>
        <dbReference type="Pfam" id="PF03763"/>
    </source>
</evidence>
<dbReference type="Pfam" id="PF03763">
    <property type="entry name" value="Remorin_C"/>
    <property type="match status" value="1"/>
</dbReference>
<dbReference type="PANTHER" id="PTHR31471">
    <property type="entry name" value="OS02G0116800 PROTEIN"/>
    <property type="match status" value="1"/>
</dbReference>
<feature type="region of interest" description="Disordered" evidence="3">
    <location>
        <begin position="1"/>
        <end position="48"/>
    </location>
</feature>
<protein>
    <recommendedName>
        <fullName evidence="4">Remorin C-terminal domain-containing protein</fullName>
    </recommendedName>
</protein>
<keyword evidence="2" id="KW-0175">Coiled coil</keyword>
<feature type="compositionally biased region" description="Polar residues" evidence="3">
    <location>
        <begin position="297"/>
        <end position="310"/>
    </location>
</feature>
<feature type="region of interest" description="Disordered" evidence="3">
    <location>
        <begin position="93"/>
        <end position="129"/>
    </location>
</feature>
<feature type="compositionally biased region" description="Polar residues" evidence="3">
    <location>
        <begin position="335"/>
        <end position="345"/>
    </location>
</feature>
<feature type="compositionally biased region" description="Polar residues" evidence="3">
    <location>
        <begin position="35"/>
        <end position="45"/>
    </location>
</feature>
<dbReference type="InterPro" id="IPR005516">
    <property type="entry name" value="Remorin_C"/>
</dbReference>
<name>A0AAV3R0I2_LITER</name>
<feature type="region of interest" description="Disordered" evidence="3">
    <location>
        <begin position="292"/>
        <end position="358"/>
    </location>
</feature>
<dbReference type="Proteomes" id="UP001454036">
    <property type="component" value="Unassembled WGS sequence"/>
</dbReference>
<sequence>MEYERIHKPQTGIISPSKLRMKLMGPHNQKKKDGSNSNSARTSPSKLHDADFVSGLLATQSSDFEDEASLAVGADHTTSSIQVRELIMPRDDDDAADHSKLHHYSRGGGESCNSSSVHPLKSNEDENNLDYDSTSSFEFHKGERSLHPRVHAVYARQMSSKWNDAEKWILNRKTVPENNAKKPYFHNQMNRPPASSFTRVAPEFATYENKLSSVKRIDVCQTAPQSGPEKFIFSPAGSQTLSFQKSTNSALIDMCPESKDLMEVDIDESSATRTSTQNSKAIRAVSMRDMGTEMTPIPSQEPSRTASPLGSTTPMRSPISSIPSTPRRGEPAPTPTEQCVDTASQHSRRSGKKELSEQELKLKTRREIVALGVQLGKRNIAVWASKDDKSRSPSAGGNSDSDELERIEFAKRAAAWEEAEKSKHAARSKREEIKIQAWESQQKAKLEAEMRRIEAQVEQMRAQAKAKMVKKIAMARQKSEEKRAAAEAKKNQEAQQVSAQVEYIRQTGRLPSSYFICCGW</sequence>
<comment type="caution">
    <text evidence="5">The sequence shown here is derived from an EMBL/GenBank/DDBJ whole genome shotgun (WGS) entry which is preliminary data.</text>
</comment>
<evidence type="ECO:0000256" key="3">
    <source>
        <dbReference type="SAM" id="MobiDB-lite"/>
    </source>
</evidence>
<dbReference type="PANTHER" id="PTHR31471:SF49">
    <property type="entry name" value="REMORIN FAMILY PROTEIN"/>
    <property type="match status" value="1"/>
</dbReference>
<dbReference type="EMBL" id="BAABME010007002">
    <property type="protein sequence ID" value="GAA0169864.1"/>
    <property type="molecule type" value="Genomic_DNA"/>
</dbReference>
<evidence type="ECO:0000313" key="5">
    <source>
        <dbReference type="EMBL" id="GAA0169864.1"/>
    </source>
</evidence>
<evidence type="ECO:0000256" key="2">
    <source>
        <dbReference type="SAM" id="Coils"/>
    </source>
</evidence>
<feature type="compositionally biased region" description="Low complexity" evidence="3">
    <location>
        <begin position="311"/>
        <end position="326"/>
    </location>
</feature>
<accession>A0AAV3R0I2</accession>
<feature type="coiled-coil region" evidence="2">
    <location>
        <begin position="443"/>
        <end position="496"/>
    </location>
</feature>
<comment type="similarity">
    <text evidence="1">Belongs to the remorin family.</text>
</comment>